<sequence>ELISNGSDALEKLRHKMITAGGETAPMEIHLQTDGAKGTFTIQDTGVGMNEEELVANLDALQNQAEASSTIIGQFGVGFYSAFMVADRVDVFSR</sequence>
<evidence type="ECO:0000256" key="3">
    <source>
        <dbReference type="ARBA" id="ARBA00022840"/>
    </source>
</evidence>
<proteinExistence type="inferred from homology"/>
<dbReference type="SUPFAM" id="SSF55874">
    <property type="entry name" value="ATPase domain of HSP90 chaperone/DNA topoisomerase II/histidine kinase"/>
    <property type="match status" value="1"/>
</dbReference>
<dbReference type="InterPro" id="IPR036890">
    <property type="entry name" value="HATPase_C_sf"/>
</dbReference>
<evidence type="ECO:0000313" key="5">
    <source>
        <dbReference type="EMBL" id="MEQ2203336.1"/>
    </source>
</evidence>
<keyword evidence="4" id="KW-0143">Chaperone</keyword>
<dbReference type="Pfam" id="PF13589">
    <property type="entry name" value="HATPase_c_3"/>
    <property type="match status" value="1"/>
</dbReference>
<dbReference type="EMBL" id="JAHRIN010034407">
    <property type="protein sequence ID" value="MEQ2203336.1"/>
    <property type="molecule type" value="Genomic_DNA"/>
</dbReference>
<accession>A0ABV0R5N2</accession>
<dbReference type="Gene3D" id="3.30.565.10">
    <property type="entry name" value="Histidine kinase-like ATPase, C-terminal domain"/>
    <property type="match status" value="1"/>
</dbReference>
<evidence type="ECO:0000256" key="2">
    <source>
        <dbReference type="ARBA" id="ARBA00022741"/>
    </source>
</evidence>
<protein>
    <submittedName>
        <fullName evidence="5">TNF receptor-associated protein 1, mitochondrial</fullName>
    </submittedName>
</protein>
<evidence type="ECO:0000256" key="1">
    <source>
        <dbReference type="ARBA" id="ARBA00008239"/>
    </source>
</evidence>
<evidence type="ECO:0000256" key="4">
    <source>
        <dbReference type="ARBA" id="ARBA00023186"/>
    </source>
</evidence>
<comment type="similarity">
    <text evidence="1">Belongs to the heat shock protein 90 family.</text>
</comment>
<organism evidence="5 6">
    <name type="scientific">Xenoophorus captivus</name>
    <dbReference type="NCBI Taxonomy" id="1517983"/>
    <lineage>
        <taxon>Eukaryota</taxon>
        <taxon>Metazoa</taxon>
        <taxon>Chordata</taxon>
        <taxon>Craniata</taxon>
        <taxon>Vertebrata</taxon>
        <taxon>Euteleostomi</taxon>
        <taxon>Actinopterygii</taxon>
        <taxon>Neopterygii</taxon>
        <taxon>Teleostei</taxon>
        <taxon>Neoteleostei</taxon>
        <taxon>Acanthomorphata</taxon>
        <taxon>Ovalentaria</taxon>
        <taxon>Atherinomorphae</taxon>
        <taxon>Cyprinodontiformes</taxon>
        <taxon>Goodeidae</taxon>
        <taxon>Xenoophorus</taxon>
    </lineage>
</organism>
<dbReference type="PANTHER" id="PTHR11528">
    <property type="entry name" value="HEAT SHOCK PROTEIN 90 FAMILY MEMBER"/>
    <property type="match status" value="1"/>
</dbReference>
<dbReference type="InterPro" id="IPR001404">
    <property type="entry name" value="Hsp90_fam"/>
</dbReference>
<feature type="non-terminal residue" evidence="5">
    <location>
        <position position="94"/>
    </location>
</feature>
<dbReference type="Proteomes" id="UP001434883">
    <property type="component" value="Unassembled WGS sequence"/>
</dbReference>
<keyword evidence="2" id="KW-0547">Nucleotide-binding</keyword>
<name>A0ABV0R5N2_9TELE</name>
<keyword evidence="6" id="KW-1185">Reference proteome</keyword>
<feature type="non-terminal residue" evidence="5">
    <location>
        <position position="1"/>
    </location>
</feature>
<gene>
    <name evidence="5" type="primary">TRAP1</name>
    <name evidence="5" type="ORF">XENOCAPTIV_028741</name>
</gene>
<evidence type="ECO:0000313" key="6">
    <source>
        <dbReference type="Proteomes" id="UP001434883"/>
    </source>
</evidence>
<reference evidence="5 6" key="1">
    <citation type="submission" date="2021-06" db="EMBL/GenBank/DDBJ databases">
        <authorList>
            <person name="Palmer J.M."/>
        </authorList>
    </citation>
    <scope>NUCLEOTIDE SEQUENCE [LARGE SCALE GENOMIC DNA]</scope>
    <source>
        <strain evidence="5 6">XC_2019</strain>
        <tissue evidence="5">Muscle</tissue>
    </source>
</reference>
<keyword evidence="3" id="KW-0067">ATP-binding</keyword>
<keyword evidence="5" id="KW-0675">Receptor</keyword>
<comment type="caution">
    <text evidence="5">The sequence shown here is derived from an EMBL/GenBank/DDBJ whole genome shotgun (WGS) entry which is preliminary data.</text>
</comment>